<dbReference type="Gene3D" id="1.10.357.10">
    <property type="entry name" value="Tetracycline Repressor, domain 2"/>
    <property type="match status" value="1"/>
</dbReference>
<name>A0ABP6UTX3_9PSEU</name>
<evidence type="ECO:0000313" key="6">
    <source>
        <dbReference type="Proteomes" id="UP001500689"/>
    </source>
</evidence>
<accession>A0ABP6UTX3</accession>
<dbReference type="SUPFAM" id="SSF46689">
    <property type="entry name" value="Homeodomain-like"/>
    <property type="match status" value="1"/>
</dbReference>
<dbReference type="PROSITE" id="PS50977">
    <property type="entry name" value="HTH_TETR_2"/>
    <property type="match status" value="1"/>
</dbReference>
<sequence length="207" mass="23086">MDRERRILDAATEAFCEKGFHGVGVDEIGKRAGLSGPSLYRHFSGKDEILATLLNEALDELVSATVPVHGDPEQDLDRAVRHHIAFAVERRELVNLYQRDVRSLADPWRRPFDRRRSQYSARWEELLSRRYPAAGSRVSVAAQSILGMIFSVSNWPRRTAQAKDVEKTLRCLIGTGLHGLEDGDRRSGDRADPVPDLPGVSSNPASS</sequence>
<dbReference type="Pfam" id="PF17932">
    <property type="entry name" value="TetR_C_24"/>
    <property type="match status" value="1"/>
</dbReference>
<dbReference type="InterPro" id="IPR001647">
    <property type="entry name" value="HTH_TetR"/>
</dbReference>
<dbReference type="InterPro" id="IPR036271">
    <property type="entry name" value="Tet_transcr_reg_TetR-rel_C_sf"/>
</dbReference>
<feature type="domain" description="HTH tetR-type" evidence="4">
    <location>
        <begin position="1"/>
        <end position="61"/>
    </location>
</feature>
<protein>
    <recommendedName>
        <fullName evidence="4">HTH tetR-type domain-containing protein</fullName>
    </recommendedName>
</protein>
<proteinExistence type="predicted"/>
<dbReference type="EMBL" id="BAAAZN010000001">
    <property type="protein sequence ID" value="GAA3522488.1"/>
    <property type="molecule type" value="Genomic_DNA"/>
</dbReference>
<evidence type="ECO:0000259" key="4">
    <source>
        <dbReference type="PROSITE" id="PS50977"/>
    </source>
</evidence>
<dbReference type="InterPro" id="IPR041490">
    <property type="entry name" value="KstR2_TetR_C"/>
</dbReference>
<feature type="compositionally biased region" description="Basic and acidic residues" evidence="3">
    <location>
        <begin position="181"/>
        <end position="193"/>
    </location>
</feature>
<dbReference type="SUPFAM" id="SSF48498">
    <property type="entry name" value="Tetracyclin repressor-like, C-terminal domain"/>
    <property type="match status" value="1"/>
</dbReference>
<feature type="DNA-binding region" description="H-T-H motif" evidence="2">
    <location>
        <begin position="24"/>
        <end position="43"/>
    </location>
</feature>
<dbReference type="Gene3D" id="1.10.10.60">
    <property type="entry name" value="Homeodomain-like"/>
    <property type="match status" value="1"/>
</dbReference>
<dbReference type="RefSeq" id="WP_344854127.1">
    <property type="nucleotide sequence ID" value="NZ_BAAAZN010000001.1"/>
</dbReference>
<dbReference type="PRINTS" id="PR00455">
    <property type="entry name" value="HTHTETR"/>
</dbReference>
<keyword evidence="6" id="KW-1185">Reference proteome</keyword>
<evidence type="ECO:0000256" key="3">
    <source>
        <dbReference type="SAM" id="MobiDB-lite"/>
    </source>
</evidence>
<evidence type="ECO:0000256" key="2">
    <source>
        <dbReference type="PROSITE-ProRule" id="PRU00335"/>
    </source>
</evidence>
<dbReference type="InterPro" id="IPR050109">
    <property type="entry name" value="HTH-type_TetR-like_transc_reg"/>
</dbReference>
<organism evidence="5 6">
    <name type="scientific">Amycolatopsis ultiminotia</name>
    <dbReference type="NCBI Taxonomy" id="543629"/>
    <lineage>
        <taxon>Bacteria</taxon>
        <taxon>Bacillati</taxon>
        <taxon>Actinomycetota</taxon>
        <taxon>Actinomycetes</taxon>
        <taxon>Pseudonocardiales</taxon>
        <taxon>Pseudonocardiaceae</taxon>
        <taxon>Amycolatopsis</taxon>
    </lineage>
</organism>
<dbReference type="InterPro" id="IPR009057">
    <property type="entry name" value="Homeodomain-like_sf"/>
</dbReference>
<reference evidence="6" key="1">
    <citation type="journal article" date="2019" name="Int. J. Syst. Evol. Microbiol.">
        <title>The Global Catalogue of Microorganisms (GCM) 10K type strain sequencing project: providing services to taxonomists for standard genome sequencing and annotation.</title>
        <authorList>
            <consortium name="The Broad Institute Genomics Platform"/>
            <consortium name="The Broad Institute Genome Sequencing Center for Infectious Disease"/>
            <person name="Wu L."/>
            <person name="Ma J."/>
        </authorList>
    </citation>
    <scope>NUCLEOTIDE SEQUENCE [LARGE SCALE GENOMIC DNA]</scope>
    <source>
        <strain evidence="6">JCM 16898</strain>
    </source>
</reference>
<dbReference type="PANTHER" id="PTHR30055">
    <property type="entry name" value="HTH-TYPE TRANSCRIPTIONAL REGULATOR RUTR"/>
    <property type="match status" value="1"/>
</dbReference>
<dbReference type="Proteomes" id="UP001500689">
    <property type="component" value="Unassembled WGS sequence"/>
</dbReference>
<dbReference type="PANTHER" id="PTHR30055:SF237">
    <property type="entry name" value="TRANSCRIPTIONAL REPRESSOR MCE3R"/>
    <property type="match status" value="1"/>
</dbReference>
<dbReference type="Pfam" id="PF00440">
    <property type="entry name" value="TetR_N"/>
    <property type="match status" value="1"/>
</dbReference>
<gene>
    <name evidence="5" type="ORF">GCM10022222_00350</name>
</gene>
<evidence type="ECO:0000256" key="1">
    <source>
        <dbReference type="ARBA" id="ARBA00023125"/>
    </source>
</evidence>
<feature type="region of interest" description="Disordered" evidence="3">
    <location>
        <begin position="181"/>
        <end position="207"/>
    </location>
</feature>
<comment type="caution">
    <text evidence="5">The sequence shown here is derived from an EMBL/GenBank/DDBJ whole genome shotgun (WGS) entry which is preliminary data.</text>
</comment>
<evidence type="ECO:0000313" key="5">
    <source>
        <dbReference type="EMBL" id="GAA3522488.1"/>
    </source>
</evidence>
<keyword evidence="1 2" id="KW-0238">DNA-binding</keyword>